<gene>
    <name evidence="1" type="ORF">CTER_1760</name>
</gene>
<dbReference type="EMBL" id="AORV01000028">
    <property type="protein sequence ID" value="EMS72379.1"/>
    <property type="molecule type" value="Genomic_DNA"/>
</dbReference>
<name>S0FT93_RUMCE</name>
<dbReference type="STRING" id="1195236.CTER_1760"/>
<dbReference type="eggNOG" id="ENOG50330VU">
    <property type="taxonomic scope" value="Bacteria"/>
</dbReference>
<keyword evidence="2" id="KW-1185">Reference proteome</keyword>
<sequence length="456" mass="52579">MSNILFDFLTESFLFNDSYIETYYSTITEKELQLELRKYREYTRKNLPLIVSEIQQGKNLINISIESFGYLPDENMLKQLALYLDRVIIPDPVFEYTNEKVQLHVPISRVMGINTSLDINRKNLANDIKYMKGTASLVANQFVKYFPVSLIHEPPKNLPIFYSENNYSDDLPPEVFKYFYEKAKVNNVERVDGHMCYREDKPLESGTTIHVSFDGAPGHNGMIYQYMASKVENFDEKKGSISLLQHIPDTINEMEFRAWVSQSINRAAIRTYSEVFNELVLSKQIECMYLAKSQFTADLLNFTIVKKDINTDLINLTMKLDLPVFYKMSLDDIISIRYNDGEAFHNFRTELNSKLLNLRTITDANELKTELENISFELNEVQVLEVNKEYRKILRTLGVDIVMLTGSLITSFCTGGLTLIGAAGVTAKGASDYAKYLSKVKENNGYFLWKLNKSIR</sequence>
<proteinExistence type="predicted"/>
<dbReference type="RefSeq" id="WP_004625374.1">
    <property type="nucleotide sequence ID" value="NZ_AORV01000028.1"/>
</dbReference>
<organism evidence="1 2">
    <name type="scientific">Ruminiclostridium cellobioparum subsp. termitidis CT1112</name>
    <dbReference type="NCBI Taxonomy" id="1195236"/>
    <lineage>
        <taxon>Bacteria</taxon>
        <taxon>Bacillati</taxon>
        <taxon>Bacillota</taxon>
        <taxon>Clostridia</taxon>
        <taxon>Eubacteriales</taxon>
        <taxon>Oscillospiraceae</taxon>
        <taxon>Ruminiclostridium</taxon>
    </lineage>
</organism>
<dbReference type="Proteomes" id="UP000014155">
    <property type="component" value="Unassembled WGS sequence"/>
</dbReference>
<dbReference type="PATRIC" id="fig|1195236.3.peg.2084"/>
<comment type="caution">
    <text evidence="1">The sequence shown here is derived from an EMBL/GenBank/DDBJ whole genome shotgun (WGS) entry which is preliminary data.</text>
</comment>
<protein>
    <submittedName>
        <fullName evidence="1">Uncharacterized protein</fullName>
    </submittedName>
</protein>
<accession>S0FT93</accession>
<evidence type="ECO:0000313" key="1">
    <source>
        <dbReference type="EMBL" id="EMS72379.1"/>
    </source>
</evidence>
<reference evidence="1 2" key="1">
    <citation type="journal article" date="2013" name="Genome Announc.">
        <title>Draft Genome Sequence of the Cellulolytic, Mesophilic, Anaerobic Bacterium Clostridium termitidis Strain CT1112 (DSM 5398).</title>
        <authorList>
            <person name="Lal S."/>
            <person name="Ramachandran U."/>
            <person name="Zhang X."/>
            <person name="Munir R."/>
            <person name="Sparling R."/>
            <person name="Levin D.B."/>
        </authorList>
    </citation>
    <scope>NUCLEOTIDE SEQUENCE [LARGE SCALE GENOMIC DNA]</scope>
    <source>
        <strain evidence="1 2">CT1112</strain>
    </source>
</reference>
<evidence type="ECO:0000313" key="2">
    <source>
        <dbReference type="Proteomes" id="UP000014155"/>
    </source>
</evidence>
<dbReference type="AlphaFoldDB" id="S0FT93"/>